<feature type="domain" description="Casparian strip membrane protein" evidence="9">
    <location>
        <begin position="10"/>
        <end position="123"/>
    </location>
</feature>
<sequence length="224" mass="24625">MAMDDVPGSMGTSAGFALRLGQTIFSSASLLFMAYGVQFYSYSSFCFLVTIMGLVIPWSFTLALLDGYSVLVTCPVRQKGILVIIVIGDWVLSTLTLAAASSGASVVDILMRADESFCPSNICSFHVGIDLSYGLPLINDVSKLLLPVNDDYGSQVRVFFHPIWGLKGNRRFMHMGFPWLSPRYHWIETRREERGEVGPSGFGIMVFEDGDGGGDCSFMVGRWL</sequence>
<keyword evidence="6 8" id="KW-1133">Transmembrane helix</keyword>
<keyword evidence="7 8" id="KW-0472">Membrane</keyword>
<dbReference type="PANTHER" id="PTHR32021">
    <property type="entry name" value="CASP-LIKE PROTEIN 5B3"/>
    <property type="match status" value="1"/>
</dbReference>
<evidence type="ECO:0000256" key="3">
    <source>
        <dbReference type="ARBA" id="ARBA00011489"/>
    </source>
</evidence>
<gene>
    <name evidence="10" type="ORF">LSALG_LOCUS33633</name>
</gene>
<feature type="transmembrane region" description="Helical" evidence="8">
    <location>
        <begin position="80"/>
        <end position="107"/>
    </location>
</feature>
<dbReference type="Pfam" id="PF04535">
    <property type="entry name" value="CASP_dom"/>
    <property type="match status" value="1"/>
</dbReference>
<comment type="caution">
    <text evidence="8">Lacks conserved residue(s) required for the propagation of feature annotation.</text>
</comment>
<comment type="similarity">
    <text evidence="2 8">Belongs to the Casparian strip membrane proteins (CASP) family.</text>
</comment>
<dbReference type="GO" id="GO:0005886">
    <property type="term" value="C:plasma membrane"/>
    <property type="evidence" value="ECO:0007669"/>
    <property type="project" value="UniProtKB-SubCell"/>
</dbReference>
<comment type="subcellular location">
    <subcellularLocation>
        <location evidence="1 8">Cell membrane</location>
        <topology evidence="1 8">Multi-pass membrane protein</topology>
    </subcellularLocation>
</comment>
<evidence type="ECO:0000256" key="5">
    <source>
        <dbReference type="ARBA" id="ARBA00022692"/>
    </source>
</evidence>
<evidence type="ECO:0000256" key="7">
    <source>
        <dbReference type="ARBA" id="ARBA00023136"/>
    </source>
</evidence>
<evidence type="ECO:0000256" key="6">
    <source>
        <dbReference type="ARBA" id="ARBA00022989"/>
    </source>
</evidence>
<dbReference type="AlphaFoldDB" id="A0AA35ZM30"/>
<dbReference type="InterPro" id="IPR006702">
    <property type="entry name" value="CASP_dom"/>
</dbReference>
<evidence type="ECO:0000256" key="8">
    <source>
        <dbReference type="RuleBase" id="RU361233"/>
    </source>
</evidence>
<evidence type="ECO:0000256" key="1">
    <source>
        <dbReference type="ARBA" id="ARBA00004651"/>
    </source>
</evidence>
<name>A0AA35ZM30_LACSI</name>
<dbReference type="InterPro" id="IPR045009">
    <property type="entry name" value="CASPL-5"/>
</dbReference>
<reference evidence="10" key="1">
    <citation type="submission" date="2023-04" db="EMBL/GenBank/DDBJ databases">
        <authorList>
            <person name="Vijverberg K."/>
            <person name="Xiong W."/>
            <person name="Schranz E."/>
        </authorList>
    </citation>
    <scope>NUCLEOTIDE SEQUENCE</scope>
</reference>
<dbReference type="PANTHER" id="PTHR32021:SF32">
    <property type="entry name" value="CASP-LIKE PROTEIN 5C3"/>
    <property type="match status" value="1"/>
</dbReference>
<feature type="transmembrane region" description="Helical" evidence="8">
    <location>
        <begin position="16"/>
        <end position="35"/>
    </location>
</feature>
<evidence type="ECO:0000313" key="10">
    <source>
        <dbReference type="EMBL" id="CAI9294661.1"/>
    </source>
</evidence>
<feature type="transmembrane region" description="Helical" evidence="8">
    <location>
        <begin position="42"/>
        <end position="60"/>
    </location>
</feature>
<evidence type="ECO:0000256" key="4">
    <source>
        <dbReference type="ARBA" id="ARBA00022475"/>
    </source>
</evidence>
<comment type="subunit">
    <text evidence="3 8">Homodimer and heterodimers.</text>
</comment>
<keyword evidence="11" id="KW-1185">Reference proteome</keyword>
<dbReference type="EMBL" id="OX465083">
    <property type="protein sequence ID" value="CAI9294661.1"/>
    <property type="molecule type" value="Genomic_DNA"/>
</dbReference>
<organism evidence="10 11">
    <name type="scientific">Lactuca saligna</name>
    <name type="common">Willowleaf lettuce</name>
    <dbReference type="NCBI Taxonomy" id="75948"/>
    <lineage>
        <taxon>Eukaryota</taxon>
        <taxon>Viridiplantae</taxon>
        <taxon>Streptophyta</taxon>
        <taxon>Embryophyta</taxon>
        <taxon>Tracheophyta</taxon>
        <taxon>Spermatophyta</taxon>
        <taxon>Magnoliopsida</taxon>
        <taxon>eudicotyledons</taxon>
        <taxon>Gunneridae</taxon>
        <taxon>Pentapetalae</taxon>
        <taxon>asterids</taxon>
        <taxon>campanulids</taxon>
        <taxon>Asterales</taxon>
        <taxon>Asteraceae</taxon>
        <taxon>Cichorioideae</taxon>
        <taxon>Cichorieae</taxon>
        <taxon>Lactucinae</taxon>
        <taxon>Lactuca</taxon>
    </lineage>
</organism>
<keyword evidence="5 8" id="KW-0812">Transmembrane</keyword>
<evidence type="ECO:0000313" key="11">
    <source>
        <dbReference type="Proteomes" id="UP001177003"/>
    </source>
</evidence>
<evidence type="ECO:0000259" key="9">
    <source>
        <dbReference type="Pfam" id="PF04535"/>
    </source>
</evidence>
<accession>A0AA35ZM30</accession>
<keyword evidence="4 8" id="KW-1003">Cell membrane</keyword>
<dbReference type="Proteomes" id="UP001177003">
    <property type="component" value="Chromosome 7"/>
</dbReference>
<protein>
    <recommendedName>
        <fullName evidence="8">CASP-like protein</fullName>
    </recommendedName>
</protein>
<evidence type="ECO:0000256" key="2">
    <source>
        <dbReference type="ARBA" id="ARBA00007651"/>
    </source>
</evidence>
<proteinExistence type="inferred from homology"/>